<dbReference type="EMBL" id="CYSF01000017">
    <property type="protein sequence ID" value="CUH85673.1"/>
    <property type="molecule type" value="Genomic_DNA"/>
</dbReference>
<feature type="region of interest" description="Disordered" evidence="3">
    <location>
        <begin position="362"/>
        <end position="410"/>
    </location>
</feature>
<reference evidence="5 6" key="1">
    <citation type="submission" date="2015-09" db="EMBL/GenBank/DDBJ databases">
        <authorList>
            <consortium name="Swine Surveillance"/>
        </authorList>
    </citation>
    <scope>NUCLEOTIDE SEQUENCE [LARGE SCALE GENOMIC DNA]</scope>
    <source>
        <strain evidence="5 6">CECT 8383</strain>
    </source>
</reference>
<evidence type="ECO:0000313" key="5">
    <source>
        <dbReference type="EMBL" id="CUH85673.1"/>
    </source>
</evidence>
<dbReference type="Gene3D" id="2.170.16.10">
    <property type="entry name" value="Hedgehog/Intein (Hint) domain"/>
    <property type="match status" value="1"/>
</dbReference>
<feature type="compositionally biased region" description="Low complexity" evidence="3">
    <location>
        <begin position="386"/>
        <end position="410"/>
    </location>
</feature>
<evidence type="ECO:0000313" key="6">
    <source>
        <dbReference type="Proteomes" id="UP000051681"/>
    </source>
</evidence>
<name>A0A0P1H4N9_9RHOB</name>
<dbReference type="Pfam" id="PF00353">
    <property type="entry name" value="HemolysinCabind"/>
    <property type="match status" value="3"/>
</dbReference>
<dbReference type="Gene3D" id="2.150.10.10">
    <property type="entry name" value="Serralysin-like metalloprotease, C-terminal"/>
    <property type="match status" value="4"/>
</dbReference>
<dbReference type="GO" id="GO:0005509">
    <property type="term" value="F:calcium ion binding"/>
    <property type="evidence" value="ECO:0007669"/>
    <property type="project" value="InterPro"/>
</dbReference>
<evidence type="ECO:0000259" key="4">
    <source>
        <dbReference type="Pfam" id="PF13403"/>
    </source>
</evidence>
<comment type="subcellular location">
    <subcellularLocation>
        <location evidence="1">Secreted</location>
    </subcellularLocation>
</comment>
<dbReference type="SUPFAM" id="SSF51120">
    <property type="entry name" value="beta-Roll"/>
    <property type="match status" value="3"/>
</dbReference>
<evidence type="ECO:0000256" key="3">
    <source>
        <dbReference type="SAM" id="MobiDB-lite"/>
    </source>
</evidence>
<evidence type="ECO:0000256" key="2">
    <source>
        <dbReference type="ARBA" id="ARBA00022525"/>
    </source>
</evidence>
<dbReference type="InterPro" id="IPR036844">
    <property type="entry name" value="Hint_dom_sf"/>
</dbReference>
<feature type="region of interest" description="Disordered" evidence="3">
    <location>
        <begin position="109"/>
        <end position="159"/>
    </location>
</feature>
<dbReference type="PRINTS" id="PR00313">
    <property type="entry name" value="CABNDNGRPT"/>
</dbReference>
<dbReference type="AlphaFoldDB" id="A0A0P1H4N9"/>
<dbReference type="InterPro" id="IPR001343">
    <property type="entry name" value="Hemolysn_Ca-bd"/>
</dbReference>
<dbReference type="PANTHER" id="PTHR38340:SF1">
    <property type="entry name" value="S-LAYER PROTEIN"/>
    <property type="match status" value="1"/>
</dbReference>
<dbReference type="OrthoDB" id="6305173at2"/>
<gene>
    <name evidence="5" type="primary">cya_5</name>
    <name evidence="5" type="ORF">TM5383_02907</name>
</gene>
<dbReference type="InterPro" id="IPR050557">
    <property type="entry name" value="RTX_toxin/Mannuronan_C5-epim"/>
</dbReference>
<dbReference type="Pfam" id="PF13403">
    <property type="entry name" value="Hint_2"/>
    <property type="match status" value="1"/>
</dbReference>
<keyword evidence="6" id="KW-1185">Reference proteome</keyword>
<dbReference type="PANTHER" id="PTHR38340">
    <property type="entry name" value="S-LAYER PROTEIN"/>
    <property type="match status" value="1"/>
</dbReference>
<dbReference type="InterPro" id="IPR018511">
    <property type="entry name" value="Hemolysin-typ_Ca-bd_CS"/>
</dbReference>
<dbReference type="InterPro" id="IPR011049">
    <property type="entry name" value="Serralysin-like_metalloprot_C"/>
</dbReference>
<dbReference type="GO" id="GO:0005576">
    <property type="term" value="C:extracellular region"/>
    <property type="evidence" value="ECO:0007669"/>
    <property type="project" value="UniProtKB-SubCell"/>
</dbReference>
<organism evidence="5 6">
    <name type="scientific">Thalassovita mediterranea</name>
    <dbReference type="NCBI Taxonomy" id="340021"/>
    <lineage>
        <taxon>Bacteria</taxon>
        <taxon>Pseudomonadati</taxon>
        <taxon>Pseudomonadota</taxon>
        <taxon>Alphaproteobacteria</taxon>
        <taxon>Rhodobacterales</taxon>
        <taxon>Roseobacteraceae</taxon>
        <taxon>Thalassovita</taxon>
    </lineage>
</organism>
<dbReference type="RefSeq" id="WP_058319733.1">
    <property type="nucleotide sequence ID" value="NZ_CYSF01000017.1"/>
</dbReference>
<dbReference type="STRING" id="340021.TM5383_02907"/>
<feature type="domain" description="Hedgehog/Intein (Hint)" evidence="4">
    <location>
        <begin position="633"/>
        <end position="770"/>
    </location>
</feature>
<evidence type="ECO:0000256" key="1">
    <source>
        <dbReference type="ARBA" id="ARBA00004613"/>
    </source>
</evidence>
<dbReference type="Proteomes" id="UP000051681">
    <property type="component" value="Unassembled WGS sequence"/>
</dbReference>
<sequence>MPIGYLVTLGDNTLDAGDVISGGSVNFTTQQSLGTGQWTWTGSAGGFNYNNLLEAGTYFLATDNNVYFVPGPGPVDVITSATVTSAPTFVLPDGIVKGTSGDDLIDDGFTDAEGESAGAGDDSIEAGAGDDTVTAGMGDDTVAGGDGADEIYGDSQSSPATATNEVLSWTSLGSNNQNVAAGLTAVTGEIQVTATFVDTGDNNPRFRIDTNDTGYVGAGEPFDADSLLQLRGNGDGDTLRASFSFAATSGSQMQDEVQDLTFRINDVDWGNNNHTDVLTVNAYDADGNLISVTLTPGAGDTVVGNTINAEFVSENPEDLGGSVLVNIAGPVASFEIIYGNAQGGTQAVWVSDLHFTTLPAVPGDDSLSGGDGNDTIFGQDGDDTLTGDNGNDSLDGGTGDDLLQGGAGTDTLTGGAGNDALAGGAGGDRLTGGAGMDYLDYTASDAGVTVDLSTNTATGGHATGDTLAGGMDGIFGSDFNDTLTGYDVQGIDNGVPWTNIFYGNDGDDLLDGAGGDDALYGGADNDTLIGGAGADTLDGGDGNDRLLVGSGDVATGGAGDDVFVIDDTALGGGVITIDGGETDEPGGDTIDFSGLLSWDDITLIDPNPDALSGTATLNDGTVVNFSNIESLVICFTTGTHILTPYGARLIETLKPGDLVLTRDHGPQPIRWIGTRTVAGKDRFAPIRFDAGAIGNERELLVSPQHRMLHQSVAATLYFNDSEVLIPAKHMVNGDTIQQIETPEVTYVHMMFDEHEMVFAEGIASESSHPGQMGLSAIDDAAREELFSLFPELRSNPNGYGDTARLCLRRFEAELLQAA</sequence>
<dbReference type="PROSITE" id="PS00330">
    <property type="entry name" value="HEMOLYSIN_CALCIUM"/>
    <property type="match status" value="5"/>
</dbReference>
<accession>A0A0P1H4N9</accession>
<dbReference type="InterPro" id="IPR028992">
    <property type="entry name" value="Hedgehog/Intein_dom"/>
</dbReference>
<keyword evidence="2" id="KW-0964">Secreted</keyword>
<protein>
    <submittedName>
        <fullName evidence="5">Cyclolysin</fullName>
    </submittedName>
</protein>
<dbReference type="SUPFAM" id="SSF51294">
    <property type="entry name" value="Hedgehog/intein (Hint) domain"/>
    <property type="match status" value="1"/>
</dbReference>
<proteinExistence type="predicted"/>